<reference evidence="8 9" key="1">
    <citation type="submission" date="2019-02" db="EMBL/GenBank/DDBJ databases">
        <title>Deep-cultivation of Planctomycetes and their phenomic and genomic characterization uncovers novel biology.</title>
        <authorList>
            <person name="Wiegand S."/>
            <person name="Jogler M."/>
            <person name="Boedeker C."/>
            <person name="Pinto D."/>
            <person name="Vollmers J."/>
            <person name="Rivas-Marin E."/>
            <person name="Kohn T."/>
            <person name="Peeters S.H."/>
            <person name="Heuer A."/>
            <person name="Rast P."/>
            <person name="Oberbeckmann S."/>
            <person name="Bunk B."/>
            <person name="Jeske O."/>
            <person name="Meyerdierks A."/>
            <person name="Storesund J.E."/>
            <person name="Kallscheuer N."/>
            <person name="Luecker S."/>
            <person name="Lage O.M."/>
            <person name="Pohl T."/>
            <person name="Merkel B.J."/>
            <person name="Hornburger P."/>
            <person name="Mueller R.-W."/>
            <person name="Bruemmer F."/>
            <person name="Labrenz M."/>
            <person name="Spormann A.M."/>
            <person name="Op Den Camp H."/>
            <person name="Overmann J."/>
            <person name="Amann R."/>
            <person name="Jetten M.S.M."/>
            <person name="Mascher T."/>
            <person name="Medema M.H."/>
            <person name="Devos D.P."/>
            <person name="Kaster A.-K."/>
            <person name="Ovreas L."/>
            <person name="Rohde M."/>
            <person name="Galperin M.Y."/>
            <person name="Jogler C."/>
        </authorList>
    </citation>
    <scope>NUCLEOTIDE SEQUENCE [LARGE SCALE GENOMIC DNA]</scope>
    <source>
        <strain evidence="8 9">Pla123a</strain>
    </source>
</reference>
<evidence type="ECO:0000256" key="7">
    <source>
        <dbReference type="PIRSR" id="PIRSR015957-1"/>
    </source>
</evidence>
<gene>
    <name evidence="8" type="ORF">Pla123a_20120</name>
</gene>
<dbReference type="Proteomes" id="UP000318478">
    <property type="component" value="Unassembled WGS sequence"/>
</dbReference>
<evidence type="ECO:0000256" key="5">
    <source>
        <dbReference type="ARBA" id="ARBA00032523"/>
    </source>
</evidence>
<organism evidence="8 9">
    <name type="scientific">Posidoniimonas polymericola</name>
    <dbReference type="NCBI Taxonomy" id="2528002"/>
    <lineage>
        <taxon>Bacteria</taxon>
        <taxon>Pseudomonadati</taxon>
        <taxon>Planctomycetota</taxon>
        <taxon>Planctomycetia</taxon>
        <taxon>Pirellulales</taxon>
        <taxon>Lacipirellulaceae</taxon>
        <taxon>Posidoniimonas</taxon>
    </lineage>
</organism>
<comment type="caution">
    <text evidence="8">The sequence shown here is derived from an EMBL/GenBank/DDBJ whole genome shotgun (WGS) entry which is preliminary data.</text>
</comment>
<dbReference type="AlphaFoldDB" id="A0A5C5YQY9"/>
<evidence type="ECO:0000313" key="8">
    <source>
        <dbReference type="EMBL" id="TWT77351.1"/>
    </source>
</evidence>
<evidence type="ECO:0000256" key="1">
    <source>
        <dbReference type="ARBA" id="ARBA00003810"/>
    </source>
</evidence>
<accession>A0A5C5YQY9</accession>
<dbReference type="EMBL" id="SJPO01000004">
    <property type="protein sequence ID" value="TWT77351.1"/>
    <property type="molecule type" value="Genomic_DNA"/>
</dbReference>
<dbReference type="OrthoDB" id="289419at2"/>
<dbReference type="InterPro" id="IPR007565">
    <property type="entry name" value="4HFCP_synth"/>
</dbReference>
<comment type="function">
    <text evidence="1">Catalyzes the formation of 4-(hydroxymethyl)-2-furancarboxaldehyde phosphate (4-HFC-P) from two molecules of glyceraldehyde-3-P (GA-3-P).</text>
</comment>
<comment type="catalytic activity">
    <reaction evidence="6">
        <text>2 D-glyceraldehyde 3-phosphate = 4-(hydroxymethyl)-2-furancarboxaldehyde phosphate + phosphate + 2 H2O</text>
        <dbReference type="Rhea" id="RHEA:43536"/>
        <dbReference type="ChEBI" id="CHEBI:15377"/>
        <dbReference type="ChEBI" id="CHEBI:43474"/>
        <dbReference type="ChEBI" id="CHEBI:59776"/>
        <dbReference type="ChEBI" id="CHEBI:83407"/>
        <dbReference type="EC" id="4.2.3.153"/>
    </reaction>
</comment>
<dbReference type="EC" id="4.2.3.153" evidence="2"/>
<evidence type="ECO:0000256" key="2">
    <source>
        <dbReference type="ARBA" id="ARBA00012553"/>
    </source>
</evidence>
<keyword evidence="9" id="KW-1185">Reference proteome</keyword>
<feature type="active site" description="Proton acceptor" evidence="7">
    <location>
        <position position="93"/>
    </location>
</feature>
<dbReference type="PIRSF" id="PIRSF015957">
    <property type="entry name" value="UCP015957"/>
    <property type="match status" value="1"/>
</dbReference>
<dbReference type="GO" id="GO:0016829">
    <property type="term" value="F:lyase activity"/>
    <property type="evidence" value="ECO:0007669"/>
    <property type="project" value="UniProtKB-KW"/>
</dbReference>
<evidence type="ECO:0000313" key="9">
    <source>
        <dbReference type="Proteomes" id="UP000318478"/>
    </source>
</evidence>
<name>A0A5C5YQY9_9BACT</name>
<keyword evidence="3" id="KW-0456">Lyase</keyword>
<feature type="active site" description="Schiff-base intermediate with substrate" evidence="7">
    <location>
        <position position="37"/>
    </location>
</feature>
<proteinExistence type="predicted"/>
<sequence length="249" mass="25164">MPTELPTTPPTMLLISVQELAEVDACLAGGADLVDIKDPSRGPLGRPAAEQVRAITDRVGGARPVTVAAGDLGELPAAGLAAWADDAGARFVKLGLPTAGEQSTLAGLSAVRAALDQKTALAPVLYADLLPEPPPLSLLQSLRQAADASWLVVDTADKSGRPLNAIWSRQQITQLLSDAADAGMRVALAGRLGLAGLASLRRLAPAVLGVRGAVCVGGRTGKIDAALVSTVAALVCAGPAAARVPSEKT</sequence>
<protein>
    <recommendedName>
        <fullName evidence="2">(5-formylfuran-3-yl)methyl phosphate synthase</fullName>
        <ecNumber evidence="2">4.2.3.153</ecNumber>
    </recommendedName>
    <alternativeName>
        <fullName evidence="5">4-(hydroxymethyl)-2-furancarboxaldehyde-phosphate synthase</fullName>
    </alternativeName>
</protein>
<evidence type="ECO:0000256" key="6">
    <source>
        <dbReference type="ARBA" id="ARBA00047628"/>
    </source>
</evidence>
<dbReference type="RefSeq" id="WP_146586416.1">
    <property type="nucleotide sequence ID" value="NZ_SJPO01000004.1"/>
</dbReference>
<dbReference type="Pfam" id="PF04476">
    <property type="entry name" value="4HFCP_synth"/>
    <property type="match status" value="1"/>
</dbReference>
<evidence type="ECO:0000256" key="3">
    <source>
        <dbReference type="ARBA" id="ARBA00023239"/>
    </source>
</evidence>
<evidence type="ECO:0000256" key="4">
    <source>
        <dbReference type="ARBA" id="ARBA00023270"/>
    </source>
</evidence>
<keyword evidence="4" id="KW-0704">Schiff base</keyword>